<dbReference type="EMBL" id="CQPA01000004">
    <property type="protein sequence ID" value="CNT71724.1"/>
    <property type="molecule type" value="Genomic_DNA"/>
</dbReference>
<evidence type="ECO:0000313" key="1">
    <source>
        <dbReference type="EMBL" id="CNT71724.1"/>
    </source>
</evidence>
<name>A0A655BS37_SALET</name>
<protein>
    <submittedName>
        <fullName evidence="1">Uncharacterized protein</fullName>
    </submittedName>
</protein>
<sequence>MGITVDEVRQQPHFQHHGFHAVTHVLARKFRMISAQRFRDNFANRHSRVE</sequence>
<evidence type="ECO:0000313" key="2">
    <source>
        <dbReference type="Proteomes" id="UP000041314"/>
    </source>
</evidence>
<dbReference type="Proteomes" id="UP000041314">
    <property type="component" value="Unassembled WGS sequence"/>
</dbReference>
<gene>
    <name evidence="1" type="ORF">ERS008198_00779</name>
</gene>
<reference evidence="1 2" key="1">
    <citation type="submission" date="2015-03" db="EMBL/GenBank/DDBJ databases">
        <authorList>
            <consortium name="Pathogen Informatics"/>
        </authorList>
    </citation>
    <scope>NUCLEOTIDE SEQUENCE [LARGE SCALE GENOMIC DNA]</scope>
    <source>
        <strain evidence="1 2">A1104</strain>
    </source>
</reference>
<accession>A0A655BS37</accession>
<proteinExistence type="predicted"/>
<organism evidence="1 2">
    <name type="scientific">Salmonella enterica subsp. enterica serovar Bovismorbificans</name>
    <dbReference type="NCBI Taxonomy" id="58097"/>
    <lineage>
        <taxon>Bacteria</taxon>
        <taxon>Pseudomonadati</taxon>
        <taxon>Pseudomonadota</taxon>
        <taxon>Gammaproteobacteria</taxon>
        <taxon>Enterobacterales</taxon>
        <taxon>Enterobacteriaceae</taxon>
        <taxon>Salmonella</taxon>
    </lineage>
</organism>
<dbReference type="AlphaFoldDB" id="A0A655BS37"/>